<protein>
    <submittedName>
        <fullName evidence="1">Peroxisomal membrane protein Pxmp4</fullName>
    </submittedName>
</protein>
<dbReference type="Proteomes" id="UP001431209">
    <property type="component" value="Unassembled WGS sequence"/>
</dbReference>
<sequence length="252" mass="28246">MSKIPDHGLYDGIISSIRGYRNGIITASRIRMPYVLQSLIYAIIFRKKSDRDRVKFVLKQLLHHGMNLGCFVGIYKFICVLCRNSGIKGGPDAWIAGMIGGYIAFGESSGISGSVNNQIVLYLFARGVEGALRSFASRGIIPSQLDLRTPGGFRLFAGFSLALILYLTEYEPNTLKSGFITTMDELYYHSNSGPMPPPPRFAIPVALISFCLIIGSFSPQFRLETFLNRIEKKLDWTHIRTYILEKIFGKQD</sequence>
<reference evidence="1 2" key="1">
    <citation type="submission" date="2024-03" db="EMBL/GenBank/DDBJ databases">
        <title>The Acrasis kona genome and developmental transcriptomes reveal deep origins of eukaryotic multicellular pathways.</title>
        <authorList>
            <person name="Sheikh S."/>
            <person name="Fu C.-J."/>
            <person name="Brown M.W."/>
            <person name="Baldauf S.L."/>
        </authorList>
    </citation>
    <scope>NUCLEOTIDE SEQUENCE [LARGE SCALE GENOMIC DNA]</scope>
    <source>
        <strain evidence="1 2">ATCC MYA-3509</strain>
    </source>
</reference>
<name>A0AAW2Z339_9EUKA</name>
<comment type="caution">
    <text evidence="1">The sequence shown here is derived from an EMBL/GenBank/DDBJ whole genome shotgun (WGS) entry which is preliminary data.</text>
</comment>
<organism evidence="1 2">
    <name type="scientific">Acrasis kona</name>
    <dbReference type="NCBI Taxonomy" id="1008807"/>
    <lineage>
        <taxon>Eukaryota</taxon>
        <taxon>Discoba</taxon>
        <taxon>Heterolobosea</taxon>
        <taxon>Tetramitia</taxon>
        <taxon>Eutetramitia</taxon>
        <taxon>Acrasidae</taxon>
        <taxon>Acrasis</taxon>
    </lineage>
</organism>
<accession>A0AAW2Z339</accession>
<dbReference type="AlphaFoldDB" id="A0AAW2Z339"/>
<proteinExistence type="predicted"/>
<dbReference type="GO" id="GO:0005778">
    <property type="term" value="C:peroxisomal membrane"/>
    <property type="evidence" value="ECO:0007669"/>
    <property type="project" value="TreeGrafter"/>
</dbReference>
<dbReference type="InterPro" id="IPR019531">
    <property type="entry name" value="Pmp4"/>
</dbReference>
<gene>
    <name evidence="1" type="ORF">AKO1_004729</name>
</gene>
<evidence type="ECO:0000313" key="2">
    <source>
        <dbReference type="Proteomes" id="UP001431209"/>
    </source>
</evidence>
<dbReference type="Pfam" id="PF02466">
    <property type="entry name" value="Tim17"/>
    <property type="match status" value="1"/>
</dbReference>
<dbReference type="EMBL" id="JAOPGA020001028">
    <property type="protein sequence ID" value="KAL0484202.1"/>
    <property type="molecule type" value="Genomic_DNA"/>
</dbReference>
<keyword evidence="2" id="KW-1185">Reference proteome</keyword>
<dbReference type="PANTHER" id="PTHR15460:SF3">
    <property type="entry name" value="PEROXISOMAL MEMBRANE PROTEIN 4"/>
    <property type="match status" value="1"/>
</dbReference>
<dbReference type="PANTHER" id="PTHR15460">
    <property type="entry name" value="PEROXISOMAL MEMBRANE PROTEIN 4"/>
    <property type="match status" value="1"/>
</dbReference>
<evidence type="ECO:0000313" key="1">
    <source>
        <dbReference type="EMBL" id="KAL0484202.1"/>
    </source>
</evidence>